<dbReference type="RefSeq" id="XP_059602504.1">
    <property type="nucleotide sequence ID" value="XM_059744581.1"/>
</dbReference>
<organism evidence="1">
    <name type="scientific">Aspergillus niger</name>
    <dbReference type="NCBI Taxonomy" id="5061"/>
    <lineage>
        <taxon>Eukaryota</taxon>
        <taxon>Fungi</taxon>
        <taxon>Dikarya</taxon>
        <taxon>Ascomycota</taxon>
        <taxon>Pezizomycotina</taxon>
        <taxon>Eurotiomycetes</taxon>
        <taxon>Eurotiomycetidae</taxon>
        <taxon>Eurotiales</taxon>
        <taxon>Aspergillaceae</taxon>
        <taxon>Aspergillus</taxon>
        <taxon>Aspergillus subgen. Circumdati</taxon>
    </lineage>
</organism>
<reference evidence="1" key="2">
    <citation type="submission" date="2025-08" db="UniProtKB">
        <authorList>
            <consortium name="RefSeq"/>
        </authorList>
    </citation>
    <scope>IDENTIFICATION</scope>
</reference>
<reference evidence="1" key="1">
    <citation type="submission" date="2025-02" db="EMBL/GenBank/DDBJ databases">
        <authorList>
            <consortium name="NCBI Genome Project"/>
        </authorList>
    </citation>
    <scope>NUCLEOTIDE SEQUENCE</scope>
</reference>
<accession>A0AAJ8BSL0</accession>
<protein>
    <submittedName>
        <fullName evidence="1">Uncharacterized protein</fullName>
    </submittedName>
</protein>
<sequence length="169" mass="18025">MVAAGGGHSTIQDLDRYGSKYPVGVHSASVLAQWHPVGPSHLTLSLVSHSETAFSEKGGKFISLCRCTIRGFDGVGGFQTDVKAKVATAKKRHLRHSRLSSSCAQRIAQKSSWIDSWVSTYVGEPHLGNILPPTTQNAHACCPASIQFVNPPVTVPADCCNLYPATVPT</sequence>
<proteinExistence type="predicted"/>
<name>A0AAJ8BSL0_ASPNG</name>
<dbReference type="KEGG" id="ang:An15g03170"/>
<evidence type="ECO:0000313" key="1">
    <source>
        <dbReference type="RefSeq" id="XP_059602504.1"/>
    </source>
</evidence>
<dbReference type="VEuPathDB" id="FungiDB:An15g03170"/>
<dbReference type="GeneID" id="84593150"/>
<dbReference type="AlphaFoldDB" id="A0AAJ8BSL0"/>
<gene>
    <name evidence="1" type="ORF">An15g03170</name>
</gene>